<dbReference type="GO" id="GO:0016740">
    <property type="term" value="F:transferase activity"/>
    <property type="evidence" value="ECO:0007669"/>
    <property type="project" value="UniProtKB-KW"/>
</dbReference>
<proteinExistence type="predicted"/>
<evidence type="ECO:0000256" key="10">
    <source>
        <dbReference type="ARBA" id="ARBA00048540"/>
    </source>
</evidence>
<dbReference type="EC" id="2.7.1.180" evidence="2"/>
<dbReference type="Pfam" id="PF02424">
    <property type="entry name" value="ApbE"/>
    <property type="match status" value="1"/>
</dbReference>
<reference evidence="11" key="1">
    <citation type="submission" date="2018-06" db="EMBL/GenBank/DDBJ databases">
        <authorList>
            <person name="Zhirakovskaya E."/>
        </authorList>
    </citation>
    <scope>NUCLEOTIDE SEQUENCE</scope>
</reference>
<evidence type="ECO:0000256" key="1">
    <source>
        <dbReference type="ARBA" id="ARBA00001946"/>
    </source>
</evidence>
<dbReference type="EMBL" id="UOEN01000448">
    <property type="protein sequence ID" value="VAW19101.1"/>
    <property type="molecule type" value="Genomic_DNA"/>
</dbReference>
<name>A0A3B0TK87_9ZZZZ</name>
<dbReference type="AlphaFoldDB" id="A0A3B0TK87"/>
<evidence type="ECO:0000256" key="4">
    <source>
        <dbReference type="ARBA" id="ARBA00022630"/>
    </source>
</evidence>
<accession>A0A3B0TK87</accession>
<evidence type="ECO:0000256" key="9">
    <source>
        <dbReference type="ARBA" id="ARBA00031306"/>
    </source>
</evidence>
<keyword evidence="8" id="KW-0460">Magnesium</keyword>
<gene>
    <name evidence="11" type="ORF">MNBD_BACTEROID05-963</name>
</gene>
<comment type="cofactor">
    <cofactor evidence="1">
        <name>Mg(2+)</name>
        <dbReference type="ChEBI" id="CHEBI:18420"/>
    </cofactor>
</comment>
<organism evidence="11">
    <name type="scientific">hydrothermal vent metagenome</name>
    <dbReference type="NCBI Taxonomy" id="652676"/>
    <lineage>
        <taxon>unclassified sequences</taxon>
        <taxon>metagenomes</taxon>
        <taxon>ecological metagenomes</taxon>
    </lineage>
</organism>
<protein>
    <recommendedName>
        <fullName evidence="3">FAD:protein FMN transferase</fullName>
        <ecNumber evidence="2">2.7.1.180</ecNumber>
    </recommendedName>
    <alternativeName>
        <fullName evidence="9">Flavin transferase</fullName>
    </alternativeName>
</protein>
<evidence type="ECO:0000256" key="8">
    <source>
        <dbReference type="ARBA" id="ARBA00022842"/>
    </source>
</evidence>
<dbReference type="PROSITE" id="PS51257">
    <property type="entry name" value="PROKAR_LIPOPROTEIN"/>
    <property type="match status" value="1"/>
</dbReference>
<evidence type="ECO:0000256" key="5">
    <source>
        <dbReference type="ARBA" id="ARBA00022679"/>
    </source>
</evidence>
<evidence type="ECO:0000256" key="2">
    <source>
        <dbReference type="ARBA" id="ARBA00011955"/>
    </source>
</evidence>
<evidence type="ECO:0000313" key="11">
    <source>
        <dbReference type="EMBL" id="VAW19101.1"/>
    </source>
</evidence>
<keyword evidence="4" id="KW-0285">Flavoprotein</keyword>
<keyword evidence="7" id="KW-0274">FAD</keyword>
<dbReference type="GO" id="GO:0046872">
    <property type="term" value="F:metal ion binding"/>
    <property type="evidence" value="ECO:0007669"/>
    <property type="project" value="UniProtKB-KW"/>
</dbReference>
<evidence type="ECO:0000256" key="7">
    <source>
        <dbReference type="ARBA" id="ARBA00022827"/>
    </source>
</evidence>
<dbReference type="PIRSF" id="PIRSF006268">
    <property type="entry name" value="ApbE"/>
    <property type="match status" value="1"/>
</dbReference>
<dbReference type="Gene3D" id="3.10.520.10">
    <property type="entry name" value="ApbE-like domains"/>
    <property type="match status" value="1"/>
</dbReference>
<evidence type="ECO:0000256" key="6">
    <source>
        <dbReference type="ARBA" id="ARBA00022723"/>
    </source>
</evidence>
<dbReference type="PANTHER" id="PTHR30040">
    <property type="entry name" value="THIAMINE BIOSYNTHESIS LIPOPROTEIN APBE"/>
    <property type="match status" value="1"/>
</dbReference>
<dbReference type="InterPro" id="IPR003374">
    <property type="entry name" value="ApbE-like_sf"/>
</dbReference>
<comment type="catalytic activity">
    <reaction evidence="10">
        <text>L-threonyl-[protein] + FAD = FMN-L-threonyl-[protein] + AMP + H(+)</text>
        <dbReference type="Rhea" id="RHEA:36847"/>
        <dbReference type="Rhea" id="RHEA-COMP:11060"/>
        <dbReference type="Rhea" id="RHEA-COMP:11061"/>
        <dbReference type="ChEBI" id="CHEBI:15378"/>
        <dbReference type="ChEBI" id="CHEBI:30013"/>
        <dbReference type="ChEBI" id="CHEBI:57692"/>
        <dbReference type="ChEBI" id="CHEBI:74257"/>
        <dbReference type="ChEBI" id="CHEBI:456215"/>
        <dbReference type="EC" id="2.7.1.180"/>
    </reaction>
</comment>
<keyword evidence="5" id="KW-0808">Transferase</keyword>
<evidence type="ECO:0000256" key="3">
    <source>
        <dbReference type="ARBA" id="ARBA00016337"/>
    </source>
</evidence>
<sequence length="341" mass="38419">MFNRVFRNLLIVLFLIVLTGCQNRYEKQSKYSETKLLMGTIVRVDTCANDNSSQVKTLAYSQMWERLEEISWRMNVFDEKSDVSRINQSYPDSAKVKADTYEIIARSQDFSRLTNGAFEITVWPLIKLWKESAKKNSMPSLSEVEEAKSAVGANRYVLEGSNQVRTMHKDTRLDLGGNAKGYAIDEAARILRANKIQNFFIDAGGDVYVGGKNCVGKKWRVGIRDPRFLNKIFDVVNVSNMAVTTSGNYEQFIEIKGKKFSHIIDPQTGFPQKDVVSATVIAKSAEEADVYSTALCVLGAKKGTDLINQLGGSFSSMILLKKDEGQIEKFLSKRYTTFQDK</sequence>
<dbReference type="SUPFAM" id="SSF143631">
    <property type="entry name" value="ApbE-like"/>
    <property type="match status" value="1"/>
</dbReference>
<dbReference type="PANTHER" id="PTHR30040:SF2">
    <property type="entry name" value="FAD:PROTEIN FMN TRANSFERASE"/>
    <property type="match status" value="1"/>
</dbReference>
<keyword evidence="6" id="KW-0479">Metal-binding</keyword>
<dbReference type="InterPro" id="IPR024932">
    <property type="entry name" value="ApbE"/>
</dbReference>